<organism evidence="1 2">
    <name type="scientific">Vibrio rotiferianus</name>
    <dbReference type="NCBI Taxonomy" id="190895"/>
    <lineage>
        <taxon>Bacteria</taxon>
        <taxon>Pseudomonadati</taxon>
        <taxon>Pseudomonadota</taxon>
        <taxon>Gammaproteobacteria</taxon>
        <taxon>Vibrionales</taxon>
        <taxon>Vibrionaceae</taxon>
        <taxon>Vibrio</taxon>
    </lineage>
</organism>
<dbReference type="Proteomes" id="UP000315115">
    <property type="component" value="Chromosome 2"/>
</dbReference>
<dbReference type="EMBL" id="AP019799">
    <property type="protein sequence ID" value="BBL91667.1"/>
    <property type="molecule type" value="Genomic_DNA"/>
</dbReference>
<proteinExistence type="predicted"/>
<reference evidence="2" key="1">
    <citation type="submission" date="2019-07" db="EMBL/GenBank/DDBJ databases">
        <title>Complete Genome Sequences of Vibrion rotiferianus strain AM7.</title>
        <authorList>
            <person name="Miyazaki K."/>
            <person name="Wiseschart A."/>
            <person name="Pootanakit K."/>
            <person name="Ishimori K."/>
            <person name="Kitahara K."/>
        </authorList>
    </citation>
    <scope>NUCLEOTIDE SEQUENCE [LARGE SCALE GENOMIC DNA]</scope>
    <source>
        <strain evidence="2">AM7</strain>
    </source>
</reference>
<name>A0A510IDP6_9VIBR</name>
<evidence type="ECO:0000313" key="2">
    <source>
        <dbReference type="Proteomes" id="UP000315115"/>
    </source>
</evidence>
<evidence type="ECO:0000313" key="1">
    <source>
        <dbReference type="EMBL" id="BBL91667.1"/>
    </source>
</evidence>
<accession>A0A510IDP6</accession>
<protein>
    <submittedName>
        <fullName evidence="1">Uncharacterized protein</fullName>
    </submittedName>
</protein>
<dbReference type="AlphaFoldDB" id="A0A510IDP6"/>
<dbReference type="RefSeq" id="WP_138942489.1">
    <property type="nucleotide sequence ID" value="NZ_AP019799.1"/>
</dbReference>
<gene>
    <name evidence="1" type="ORF">VroAM7_43200</name>
</gene>
<sequence length="107" mass="12328">MKTPLDIMFEMLLSPRVNILVWISLLVMAGYGHFNQTNWFKSYLVYLQIYFLMQAPILVPLFIDGVVKKVLPFVRGGSEALPWLLFITYPTGIIAMLAWSLYLAVKK</sequence>